<evidence type="ECO:0000313" key="2">
    <source>
        <dbReference type="EMBL" id="GFH52397.1"/>
    </source>
</evidence>
<evidence type="ECO:0000256" key="1">
    <source>
        <dbReference type="SAM" id="MobiDB-lite"/>
    </source>
</evidence>
<reference evidence="2 3" key="1">
    <citation type="journal article" date="2021" name="Sci. Rep.">
        <title>The genome of the diatom Chaetoceros tenuissimus carries an ancient integrated fragment of an extant virus.</title>
        <authorList>
            <person name="Hongo Y."/>
            <person name="Kimura K."/>
            <person name="Takaki Y."/>
            <person name="Yoshida Y."/>
            <person name="Baba S."/>
            <person name="Kobayashi G."/>
            <person name="Nagasaki K."/>
            <person name="Hano T."/>
            <person name="Tomaru Y."/>
        </authorList>
    </citation>
    <scope>NUCLEOTIDE SEQUENCE [LARGE SCALE GENOMIC DNA]</scope>
    <source>
        <strain evidence="2 3">NIES-3715</strain>
    </source>
</reference>
<accession>A0AAD3H6G8</accession>
<keyword evidence="3" id="KW-1185">Reference proteome</keyword>
<dbReference type="EMBL" id="BLLK01000045">
    <property type="protein sequence ID" value="GFH52397.1"/>
    <property type="molecule type" value="Genomic_DNA"/>
</dbReference>
<dbReference type="AlphaFoldDB" id="A0AAD3H6G8"/>
<protein>
    <submittedName>
        <fullName evidence="2">Uncharacterized protein</fullName>
    </submittedName>
</protein>
<gene>
    <name evidence="2" type="ORF">CTEN210_08873</name>
</gene>
<feature type="compositionally biased region" description="Polar residues" evidence="1">
    <location>
        <begin position="545"/>
        <end position="555"/>
    </location>
</feature>
<organism evidence="2 3">
    <name type="scientific">Chaetoceros tenuissimus</name>
    <dbReference type="NCBI Taxonomy" id="426638"/>
    <lineage>
        <taxon>Eukaryota</taxon>
        <taxon>Sar</taxon>
        <taxon>Stramenopiles</taxon>
        <taxon>Ochrophyta</taxon>
        <taxon>Bacillariophyta</taxon>
        <taxon>Coscinodiscophyceae</taxon>
        <taxon>Chaetocerotophycidae</taxon>
        <taxon>Chaetocerotales</taxon>
        <taxon>Chaetocerotaceae</taxon>
        <taxon>Chaetoceros</taxon>
    </lineage>
</organism>
<name>A0AAD3H6G8_9STRA</name>
<proteinExistence type="predicted"/>
<evidence type="ECO:0000313" key="3">
    <source>
        <dbReference type="Proteomes" id="UP001054902"/>
    </source>
</evidence>
<comment type="caution">
    <text evidence="2">The sequence shown here is derived from an EMBL/GenBank/DDBJ whole genome shotgun (WGS) entry which is preliminary data.</text>
</comment>
<sequence>MSNPRLIAEDIARDFEEKRNKHLPHAKNVRKFLRRPVLAVTRRILLPRYNYDEDFPSDNVIGNEGFGSKGVDPTIQKKREGLDWRDYLTTDLSKKRSQDIETDLSFSETETDVEEEKKNMKEKPVIQEKYVKLSRRSLARMEAFLASCAYALPNDAVSSTVRKKDPIQSVVPTLQSLAIRLGKKKQQETVKDGKQDKPKNVAIRTYPQININDLIVRLEIYIRTLRRVYGTKQSKDAEKDKVTMNECVVHLEPPRAMKTRMLIVIHSLISTCGSVGSMHQILTNLLVEFTREQLAVELLSEDLHIKIRKVCQDYEHKTSFASLAFLSTPEDSAETQLAPLLLKYVEYLQTERKKIVWECRLESTLARILDPNMRRIFKTVEFRSIGHLLDVCHEYQNSLDNVVIPARDSFFPDLSDDVTKDISDTNQSIIDLCNNTKAVKQALRDLRRETIIVNGQILPPVHSLKELISLLRERLNSRPMKLKEKKIGRMRSLGSKGSKGSGDDDESSPSNSEDVTSSSDLDFLSSGCEGDEETDAPVPKRKNSDGSNEVKNISTPRRRQFNVDAIDILTRRLLLAASRTRGGGDAFFIVQDLFGGEGLQVVPSRSNSHGPYASGNIFASIELTVRLASITIKCHSKFDVYPENMEGCEPLIELHTTTAETIELQEIRVDDSGLEIEVPSTNQSDVTKVMLKEKSGDNTGRRVVSIKPAKYEQVDNLHTPS</sequence>
<dbReference type="Proteomes" id="UP001054902">
    <property type="component" value="Unassembled WGS sequence"/>
</dbReference>
<feature type="region of interest" description="Disordered" evidence="1">
    <location>
        <begin position="481"/>
        <end position="556"/>
    </location>
</feature>